<dbReference type="PROSITE" id="PS00912">
    <property type="entry name" value="DHODEHASE_2"/>
    <property type="match status" value="1"/>
</dbReference>
<dbReference type="GO" id="GO:0006207">
    <property type="term" value="P:'de novo' pyrimidine nucleobase biosynthetic process"/>
    <property type="evidence" value="ECO:0007669"/>
    <property type="project" value="InterPro"/>
</dbReference>
<keyword evidence="11" id="KW-0496">Mitochondrion</keyword>
<evidence type="ECO:0000256" key="6">
    <source>
        <dbReference type="ARBA" id="ARBA00022630"/>
    </source>
</evidence>
<evidence type="ECO:0000256" key="1">
    <source>
        <dbReference type="ARBA" id="ARBA00004370"/>
    </source>
</evidence>
<comment type="subcellular location">
    <subcellularLocation>
        <location evidence="1">Membrane</location>
    </subcellularLocation>
    <subcellularLocation>
        <location evidence="11">Mitochondrion inner membrane</location>
        <topology evidence="11">Single-pass membrane protein</topology>
    </subcellularLocation>
</comment>
<comment type="similarity">
    <text evidence="3 11">Belongs to the dihydroorotate dehydrogenase family. Type 2 subfamily.</text>
</comment>
<dbReference type="InterPro" id="IPR013785">
    <property type="entry name" value="Aldolase_TIM"/>
</dbReference>
<dbReference type="CDD" id="cd04738">
    <property type="entry name" value="DHOD_2_like"/>
    <property type="match status" value="1"/>
</dbReference>
<dbReference type="NCBIfam" id="NF003652">
    <property type="entry name" value="PRK05286.2-5"/>
    <property type="match status" value="1"/>
</dbReference>
<name>A0A427YCE6_9TREE</name>
<feature type="compositionally biased region" description="Polar residues" evidence="13">
    <location>
        <begin position="246"/>
        <end position="257"/>
    </location>
</feature>
<keyword evidence="12" id="KW-0175">Coiled coil</keyword>
<keyword evidence="8 11" id="KW-0560">Oxidoreductase</keyword>
<dbReference type="InterPro" id="IPR005720">
    <property type="entry name" value="Dihydroorotate_DH_cat"/>
</dbReference>
<dbReference type="EMBL" id="RSCD01000016">
    <property type="protein sequence ID" value="RSH88742.1"/>
    <property type="molecule type" value="Genomic_DNA"/>
</dbReference>
<evidence type="ECO:0000256" key="4">
    <source>
        <dbReference type="ARBA" id="ARBA00012791"/>
    </source>
</evidence>
<evidence type="ECO:0000256" key="10">
    <source>
        <dbReference type="ARBA" id="ARBA00048639"/>
    </source>
</evidence>
<dbReference type="InterPro" id="IPR005719">
    <property type="entry name" value="Dihydroorotate_DH_2"/>
</dbReference>
<comment type="cofactor">
    <cofactor evidence="11">
        <name>FMN</name>
        <dbReference type="ChEBI" id="CHEBI:58210"/>
    </cofactor>
    <text evidence="11">Binds 1 FMN per subunit.</text>
</comment>
<dbReference type="OrthoDB" id="14784at2759"/>
<evidence type="ECO:0000256" key="11">
    <source>
        <dbReference type="RuleBase" id="RU361255"/>
    </source>
</evidence>
<dbReference type="GO" id="GO:0106430">
    <property type="term" value="F:dihydroorotate dehydrogenase (quinone) activity"/>
    <property type="evidence" value="ECO:0007669"/>
    <property type="project" value="UniProtKB-EC"/>
</dbReference>
<dbReference type="NCBIfam" id="TIGR01036">
    <property type="entry name" value="pyrD_sub2"/>
    <property type="match status" value="1"/>
</dbReference>
<dbReference type="InterPro" id="IPR050074">
    <property type="entry name" value="DHO_dehydrogenase"/>
</dbReference>
<dbReference type="AlphaFoldDB" id="A0A427YCE6"/>
<feature type="region of interest" description="Disordered" evidence="13">
    <location>
        <begin position="923"/>
        <end position="953"/>
    </location>
</feature>
<gene>
    <name evidence="15" type="primary">URA9</name>
    <name evidence="15" type="ORF">EHS25_002970</name>
</gene>
<dbReference type="STRING" id="1890683.A0A427YCE6"/>
<feature type="region of interest" description="Disordered" evidence="13">
    <location>
        <begin position="325"/>
        <end position="387"/>
    </location>
</feature>
<evidence type="ECO:0000256" key="12">
    <source>
        <dbReference type="SAM" id="Coils"/>
    </source>
</evidence>
<dbReference type="PANTHER" id="PTHR48109">
    <property type="entry name" value="DIHYDROOROTATE DEHYDROGENASE (QUINONE), MITOCHONDRIAL-RELATED"/>
    <property type="match status" value="1"/>
</dbReference>
<keyword evidence="9" id="KW-0472">Membrane</keyword>
<dbReference type="UniPathway" id="UPA00070">
    <property type="reaction ID" value="UER00946"/>
</dbReference>
<dbReference type="InterPro" id="IPR001295">
    <property type="entry name" value="Dihydroorotate_DH_CS"/>
</dbReference>
<evidence type="ECO:0000256" key="5">
    <source>
        <dbReference type="ARBA" id="ARBA00017599"/>
    </source>
</evidence>
<keyword evidence="16" id="KW-1185">Reference proteome</keyword>
<evidence type="ECO:0000256" key="2">
    <source>
        <dbReference type="ARBA" id="ARBA00005161"/>
    </source>
</evidence>
<dbReference type="Pfam" id="PF01180">
    <property type="entry name" value="DHO_dh"/>
    <property type="match status" value="1"/>
</dbReference>
<dbReference type="GO" id="GO:0005743">
    <property type="term" value="C:mitochondrial inner membrane"/>
    <property type="evidence" value="ECO:0007669"/>
    <property type="project" value="UniProtKB-SubCell"/>
</dbReference>
<evidence type="ECO:0000256" key="3">
    <source>
        <dbReference type="ARBA" id="ARBA00005359"/>
    </source>
</evidence>
<feature type="region of interest" description="Disordered" evidence="13">
    <location>
        <begin position="454"/>
        <end position="473"/>
    </location>
</feature>
<feature type="compositionally biased region" description="Low complexity" evidence="13">
    <location>
        <begin position="939"/>
        <end position="951"/>
    </location>
</feature>
<evidence type="ECO:0000259" key="14">
    <source>
        <dbReference type="Pfam" id="PF01180"/>
    </source>
</evidence>
<organism evidence="15 16">
    <name type="scientific">Saitozyma podzolica</name>
    <dbReference type="NCBI Taxonomy" id="1890683"/>
    <lineage>
        <taxon>Eukaryota</taxon>
        <taxon>Fungi</taxon>
        <taxon>Dikarya</taxon>
        <taxon>Basidiomycota</taxon>
        <taxon>Agaricomycotina</taxon>
        <taxon>Tremellomycetes</taxon>
        <taxon>Tremellales</taxon>
        <taxon>Trimorphomycetaceae</taxon>
        <taxon>Saitozyma</taxon>
    </lineage>
</organism>
<evidence type="ECO:0000256" key="9">
    <source>
        <dbReference type="ARBA" id="ARBA00023136"/>
    </source>
</evidence>
<evidence type="ECO:0000313" key="16">
    <source>
        <dbReference type="Proteomes" id="UP000279259"/>
    </source>
</evidence>
<evidence type="ECO:0000256" key="8">
    <source>
        <dbReference type="ARBA" id="ARBA00023002"/>
    </source>
</evidence>
<dbReference type="SUPFAM" id="SSF51395">
    <property type="entry name" value="FMN-linked oxidoreductases"/>
    <property type="match status" value="1"/>
</dbReference>
<feature type="region of interest" description="Disordered" evidence="13">
    <location>
        <begin position="243"/>
        <end position="263"/>
    </location>
</feature>
<comment type="caution">
    <text evidence="15">The sequence shown here is derived from an EMBL/GenBank/DDBJ whole genome shotgun (WGS) entry which is preliminary data.</text>
</comment>
<comment type="pathway">
    <text evidence="2 11">Pyrimidine metabolism; UMP biosynthesis via de novo pathway; orotate from (S)-dihydroorotate (quinone route): step 1/1.</text>
</comment>
<dbReference type="PANTHER" id="PTHR48109:SF4">
    <property type="entry name" value="DIHYDROOROTATE DEHYDROGENASE (QUINONE), MITOCHONDRIAL"/>
    <property type="match status" value="1"/>
</dbReference>
<feature type="domain" description="Dihydroorotate dehydrogenase catalytic" evidence="14">
    <location>
        <begin position="558"/>
        <end position="860"/>
    </location>
</feature>
<dbReference type="EC" id="1.3.5.2" evidence="4 11"/>
<proteinExistence type="inferred from homology"/>
<dbReference type="PROSITE" id="PS00911">
    <property type="entry name" value="DHODEHASE_1"/>
    <property type="match status" value="1"/>
</dbReference>
<reference evidence="15 16" key="1">
    <citation type="submission" date="2018-11" db="EMBL/GenBank/DDBJ databases">
        <title>Genome sequence of Saitozyma podzolica DSM 27192.</title>
        <authorList>
            <person name="Aliyu H."/>
            <person name="Gorte O."/>
            <person name="Ochsenreither K."/>
        </authorList>
    </citation>
    <scope>NUCLEOTIDE SEQUENCE [LARGE SCALE GENOMIC DNA]</scope>
    <source>
        <strain evidence="15 16">DSM 27192</strain>
    </source>
</reference>
<feature type="compositionally biased region" description="Basic and acidic residues" evidence="13">
    <location>
        <begin position="325"/>
        <end position="360"/>
    </location>
</feature>
<protein>
    <recommendedName>
        <fullName evidence="5 11">Dihydroorotate dehydrogenase (quinone), mitochondrial</fullName>
        <shortName evidence="11">DHOdehase</shortName>
        <ecNumber evidence="4 11">1.3.5.2</ecNumber>
    </recommendedName>
</protein>
<evidence type="ECO:0000256" key="7">
    <source>
        <dbReference type="ARBA" id="ARBA00022643"/>
    </source>
</evidence>
<evidence type="ECO:0000313" key="15">
    <source>
        <dbReference type="EMBL" id="RSH88742.1"/>
    </source>
</evidence>
<dbReference type="Gene3D" id="3.20.20.70">
    <property type="entry name" value="Aldolase class I"/>
    <property type="match status" value="1"/>
</dbReference>
<feature type="coiled-coil region" evidence="12">
    <location>
        <begin position="390"/>
        <end position="445"/>
    </location>
</feature>
<sequence length="1022" mass="112341">MRSKQTSRTTHVLTALDDLLFHASICSKEGVGWGHSPKRMLAMSFGEDWKGVVEALPNNTTPKGLVNRIRADFLRRRADDVPAPILEALHAEWHKRLLDVGWFVPSLDPTSTSDPTHPAAGLRAVFRSTPKGIEFDDEEDHKAIGLGFVVIQLPDMPYDQLLQSGFSPESLVRTTREGRWKLVLGPGALLRRACTCCFWLTAYDDFYPAFTSSGWIVDEIEGDKEVFMLGGPAIGSRQIFLPNAARTPNMSPTSPKSRPTARPDEDLALQLARAQGVTRTLKRIIDERQARYSSEIARLKQEQREAMGPLEKDCLREMEEMQEKHRGAMDEKEQSHRRELQALREQSHRSHGLDDLKPLIRDGVGPPCRLFPTPGDRDEDTDREGGKNKLEAAERALKEQSSMIRRLESEVKVLKRSAIGGVQLRRDLQRRLREMQEMLNRGAIKEKANAGGRRFVLNPSKSGEQGAGGKSTRTLTAHRYASTGPSAPRRWVSTTLLLATGGALVAYYYDSRSVMHEHVVMPFMRLFDPETGHKAAVRLLSAGKVFRPRDRGVDGPELEAEIFGLPVSNPVGMAAGFDKDAEAIDGLFDLGFGYVEVGSVTPEPQPGNPTPRFFRLEEDSAAINRYGFNSLGHGHTLARLKARYPPPAGIPRSLRPGHILAVNLGKNKTSPADSNEDYVRGVRTLGPYADVVVINVSSPNTPGLRALQGREILERLLKEVVQERNRIAVEGLPKIAVKVACDLGEDELADVATAVRNSGVEGVIVSNTTIRRKELDLESANREQVGGLSGRPLFPYALDALKTLRPLLPPSIPILGCGGITTGSDALAMAGAGASIVQLYTSFGYRGVGTPRLLKDEITEGLQGKSWKDVVGRDWEGKEMGWDEKRLEHETDALKREAEGLGQLLREAWEKDDTDRLVKEAQAVLTGKPSSRTETEADQSGQASAPAQQSQNLVETQHVAAIGAVPETPETPEQLLTIEAAVVPEPVTAPVEIQVEVVPTIPVVPEEDAWSSSVRSGQRRLV</sequence>
<keyword evidence="11" id="KW-0999">Mitochondrion inner membrane</keyword>
<accession>A0A427YCE6</accession>
<keyword evidence="6 11" id="KW-0285">Flavoprotein</keyword>
<dbReference type="GO" id="GO:0044205">
    <property type="term" value="P:'de novo' UMP biosynthetic process"/>
    <property type="evidence" value="ECO:0007669"/>
    <property type="project" value="UniProtKB-UniPathway"/>
</dbReference>
<keyword evidence="7 11" id="KW-0288">FMN</keyword>
<dbReference type="Proteomes" id="UP000279259">
    <property type="component" value="Unassembled WGS sequence"/>
</dbReference>
<comment type="catalytic activity">
    <reaction evidence="10 11">
        <text>(S)-dihydroorotate + a quinone = orotate + a quinol</text>
        <dbReference type="Rhea" id="RHEA:30187"/>
        <dbReference type="ChEBI" id="CHEBI:24646"/>
        <dbReference type="ChEBI" id="CHEBI:30839"/>
        <dbReference type="ChEBI" id="CHEBI:30864"/>
        <dbReference type="ChEBI" id="CHEBI:132124"/>
        <dbReference type="EC" id="1.3.5.2"/>
    </reaction>
</comment>
<evidence type="ECO:0000256" key="13">
    <source>
        <dbReference type="SAM" id="MobiDB-lite"/>
    </source>
</evidence>